<name>X7YIF1_MYCXE</name>
<dbReference type="AlphaFoldDB" id="X7YIF1"/>
<gene>
    <name evidence="1" type="ORF">I553_0589</name>
</gene>
<dbReference type="EMBL" id="JAOB01000093">
    <property type="protein sequence ID" value="EUA06967.1"/>
    <property type="molecule type" value="Genomic_DNA"/>
</dbReference>
<sequence>MIFTADTDCQPLTRVFRGGWQFRLKLDGVLRRYSHHDMPRPEFVSLRHDRVAHANFRDATHR</sequence>
<protein>
    <submittedName>
        <fullName evidence="1">Uncharacterized protein</fullName>
    </submittedName>
</protein>
<organism evidence="1">
    <name type="scientific">Mycobacterium xenopi 4042</name>
    <dbReference type="NCBI Taxonomy" id="1299334"/>
    <lineage>
        <taxon>Bacteria</taxon>
        <taxon>Bacillati</taxon>
        <taxon>Actinomycetota</taxon>
        <taxon>Actinomycetes</taxon>
        <taxon>Mycobacteriales</taxon>
        <taxon>Mycobacteriaceae</taxon>
        <taxon>Mycobacterium</taxon>
    </lineage>
</organism>
<evidence type="ECO:0000313" key="1">
    <source>
        <dbReference type="EMBL" id="EUA06967.1"/>
    </source>
</evidence>
<reference evidence="1" key="1">
    <citation type="submission" date="2014-01" db="EMBL/GenBank/DDBJ databases">
        <authorList>
            <person name="Brown-Elliot B."/>
            <person name="Wallace R."/>
            <person name="Lenaerts A."/>
            <person name="Ordway D."/>
            <person name="DeGroote M.A."/>
            <person name="Parker T."/>
            <person name="Sizemore C."/>
            <person name="Tallon L.J."/>
            <person name="Sadzewicz L.K."/>
            <person name="Sengamalay N."/>
            <person name="Fraser C.M."/>
            <person name="Hine E."/>
            <person name="Shefchek K.A."/>
            <person name="Das S.P."/>
            <person name="Tettelin H."/>
        </authorList>
    </citation>
    <scope>NUCLEOTIDE SEQUENCE [LARGE SCALE GENOMIC DNA]</scope>
    <source>
        <strain evidence="1">4042</strain>
    </source>
</reference>
<accession>X7YIF1</accession>
<comment type="caution">
    <text evidence="1">The sequence shown here is derived from an EMBL/GenBank/DDBJ whole genome shotgun (WGS) entry which is preliminary data.</text>
</comment>
<proteinExistence type="predicted"/>